<proteinExistence type="evidence at transcript level"/>
<dbReference type="GO" id="GO:0005856">
    <property type="term" value="C:cytoskeleton"/>
    <property type="evidence" value="ECO:0007669"/>
    <property type="project" value="TreeGrafter"/>
</dbReference>
<feature type="coiled-coil region" evidence="2">
    <location>
        <begin position="243"/>
        <end position="315"/>
    </location>
</feature>
<keyword evidence="1 2" id="KW-0175">Coiled coil</keyword>
<dbReference type="PANTHER" id="PTHR32083">
    <property type="entry name" value="CILIA AND FLAGELLA-ASSOCIATED PROTEIN 58-RELATED"/>
    <property type="match status" value="1"/>
</dbReference>
<feature type="coiled-coil region" evidence="2">
    <location>
        <begin position="690"/>
        <end position="724"/>
    </location>
</feature>
<feature type="coiled-coil region" evidence="2">
    <location>
        <begin position="561"/>
        <end position="609"/>
    </location>
</feature>
<evidence type="ECO:0000256" key="2">
    <source>
        <dbReference type="SAM" id="Coils"/>
    </source>
</evidence>
<dbReference type="InterPro" id="IPR049270">
    <property type="entry name" value="CFAP58_CC"/>
</dbReference>
<dbReference type="EMBL" id="BK006451">
    <property type="protein sequence ID" value="DAA06421.1"/>
    <property type="molecule type" value="mRNA"/>
</dbReference>
<dbReference type="Gene3D" id="1.10.287.1490">
    <property type="match status" value="1"/>
</dbReference>
<evidence type="ECO:0000313" key="4">
    <source>
        <dbReference type="EMBL" id="DAA06421.1"/>
    </source>
</evidence>
<dbReference type="Pfam" id="PF21771">
    <property type="entry name" value="CFAP58_CC"/>
    <property type="match status" value="1"/>
</dbReference>
<gene>
    <name evidence="4" type="primary">ORY</name>
</gene>
<feature type="coiled-coil region" evidence="2">
    <location>
        <begin position="365"/>
        <end position="525"/>
    </location>
</feature>
<dbReference type="OrthoDB" id="20035at2759"/>
<feature type="domain" description="Cilia- and flagella-associated protein 58 central coiled coil" evidence="3">
    <location>
        <begin position="392"/>
        <end position="689"/>
    </location>
</feature>
<protein>
    <submittedName>
        <fullName evidence="4">Occludin-related Y protein</fullName>
    </submittedName>
</protein>
<reference evidence="4" key="1">
    <citation type="journal article" date="2008" name="Nature">
        <title>Low conservation of gene content in the Drosophila Y chromosome.</title>
        <authorList>
            <person name="Koerich L.B."/>
            <person name="Wang X."/>
            <person name="Clark A.G."/>
            <person name="Carvalho A.B."/>
        </authorList>
    </citation>
    <scope>NUCLEOTIDE SEQUENCE</scope>
</reference>
<dbReference type="AlphaFoldDB" id="B9EKY6"/>
<evidence type="ECO:0000256" key="1">
    <source>
        <dbReference type="ARBA" id="ARBA00023054"/>
    </source>
</evidence>
<accession>B9EKY6</accession>
<dbReference type="PANTHER" id="PTHR32083:SF0">
    <property type="entry name" value="CILIA AND FLAGELLA-ASSOCIATED PROTEIN 58"/>
    <property type="match status" value="1"/>
</dbReference>
<evidence type="ECO:0000259" key="3">
    <source>
        <dbReference type="Pfam" id="PF21771"/>
    </source>
</evidence>
<name>B9EKY6_DROGR</name>
<sequence length="905" mass="105874">MPATKAKKLKTVKQSENKSVPIYIENTDETNVMELNLYTDINDTFFNEASRLVQFLMESECFFEASRIKRYADIIFNLHRSYVAEVNDNAVMRPQIISAEHKLRLALEFSASSEDALLKLKETLGVAWKESDTSTLREQLVQEKLQEVLIKFEGLADRDTGKTDDAADFGYLAKYKNIILRERDRLASEVIDMEKRLATNRYYSENLEYILRNNEDTLTKMASRAKFSEVERINIESKLRTLMKSLEEQKEVHGKTMNRLEVSNRELGETTRKLNLKTTDFDRQKMQVEKYKSEVNSLNKAMRKHEDDVSELTKNQRNNDEIIKHLRLIEKEKSTEVIQLTSKLKKSVDDQNNASSRLFKINRKVVILNNEIMQHKNNINSLEKEVLNASGRAEDMRRIKDSLQKERDSLRSEIIKLNNFIADLRHDLTLKTNIISSLNLDLNKLNIRLDEAYILKSKAEKERDEMAQEMETLYERIENYQDQLILKYNQLSDLTEKLSDKRRELHKFKKQLEALHSEKTTLQRSLLNTTQDRDNFRILQAETGHQTQQLTTEIGANEVKINSLNLKIEHLNNNIKELQSELKNKQNLVESLRKDLREIREKSEMLAKAISNDEFRFIKMGHELDEMRKERNLVGLQMVRRNDEIVVIKEKLQISHNALDNGTTQYNQRIEDIRLLKKEISILYTERECLKNAIKSTANMRKEIVRLQRALNQERIRIRALTEDAKTPTGVHRWRILKGEDPKKFELLEKLQVLQKRTLKQSIENSNIKSRLAETEKANEGLKRMLSHMPTVEVKHKLVVQQRINRQMAKKLKAMAAERSLDEVELNWQQCTIKKYANKFNGMMESASKCQNGYIQNKNNISIDKDEEIMFCTVEKQKFTECSPYSDGDTNTSLLCKITSNGAKI</sequence>
<organism evidence="4">
    <name type="scientific">Drosophila grimshawi</name>
    <name type="common">Hawaiian fruit fly</name>
    <name type="synonym">Idiomyia grimshawi</name>
    <dbReference type="NCBI Taxonomy" id="7222"/>
    <lineage>
        <taxon>Eukaryota</taxon>
        <taxon>Metazoa</taxon>
        <taxon>Ecdysozoa</taxon>
        <taxon>Arthropoda</taxon>
        <taxon>Hexapoda</taxon>
        <taxon>Insecta</taxon>
        <taxon>Pterygota</taxon>
        <taxon>Neoptera</taxon>
        <taxon>Endopterygota</taxon>
        <taxon>Diptera</taxon>
        <taxon>Brachycera</taxon>
        <taxon>Muscomorpha</taxon>
        <taxon>Ephydroidea</taxon>
        <taxon>Drosophilidae</taxon>
        <taxon>Drosophila</taxon>
        <taxon>Hawaiian Drosophila</taxon>
    </lineage>
</organism>